<dbReference type="Proteomes" id="UP000605201">
    <property type="component" value="Unassembled WGS sequence"/>
</dbReference>
<gene>
    <name evidence="4" type="ORF">H8D96_05435</name>
</gene>
<reference evidence="4 5" key="1">
    <citation type="submission" date="2020-08" db="EMBL/GenBank/DDBJ databases">
        <title>Bridging the membrane lipid divide: bacteria of the FCB group superphylum have the potential to synthesize archaeal ether lipids.</title>
        <authorList>
            <person name="Villanueva L."/>
            <person name="Von Meijenfeldt F.A.B."/>
            <person name="Westbye A.B."/>
            <person name="Yadav S."/>
            <person name="Hopmans E.C."/>
            <person name="Dutilh B.E."/>
            <person name="Sinninghe Damste J.S."/>
        </authorList>
    </citation>
    <scope>NUCLEOTIDE SEQUENCE [LARGE SCALE GENOMIC DNA]</scope>
    <source>
        <strain evidence="4">NIOZ-UU17</strain>
    </source>
</reference>
<feature type="transmembrane region" description="Helical" evidence="2">
    <location>
        <begin position="9"/>
        <end position="31"/>
    </location>
</feature>
<keyword evidence="2" id="KW-1133">Transmembrane helix</keyword>
<dbReference type="Gene3D" id="1.10.287.950">
    <property type="entry name" value="Methyl-accepting chemotaxis protein"/>
    <property type="match status" value="1"/>
</dbReference>
<organism evidence="4 5">
    <name type="scientific">Candidatus Desulfatibia vada</name>
    <dbReference type="NCBI Taxonomy" id="2841696"/>
    <lineage>
        <taxon>Bacteria</taxon>
        <taxon>Pseudomonadati</taxon>
        <taxon>Thermodesulfobacteriota</taxon>
        <taxon>Desulfobacteria</taxon>
        <taxon>Desulfobacterales</taxon>
        <taxon>Desulfobacterales incertae sedis</taxon>
        <taxon>Candidatus Desulfatibia</taxon>
    </lineage>
</organism>
<evidence type="ECO:0000256" key="1">
    <source>
        <dbReference type="SAM" id="MobiDB-lite"/>
    </source>
</evidence>
<comment type="caution">
    <text evidence="4">The sequence shown here is derived from an EMBL/GenBank/DDBJ whole genome shotgun (WGS) entry which is preliminary data.</text>
</comment>
<dbReference type="Pfam" id="PF02470">
    <property type="entry name" value="MlaD"/>
    <property type="match status" value="1"/>
</dbReference>
<proteinExistence type="predicted"/>
<dbReference type="AlphaFoldDB" id="A0A8J6P1M1"/>
<feature type="region of interest" description="Disordered" evidence="1">
    <location>
        <begin position="306"/>
        <end position="325"/>
    </location>
</feature>
<keyword evidence="2" id="KW-0472">Membrane</keyword>
<evidence type="ECO:0000256" key="2">
    <source>
        <dbReference type="SAM" id="Phobius"/>
    </source>
</evidence>
<dbReference type="InterPro" id="IPR052336">
    <property type="entry name" value="MlaD_Phospholipid_Transporter"/>
</dbReference>
<accession>A0A8J6P1M1</accession>
<name>A0A8J6P1M1_9BACT</name>
<evidence type="ECO:0000313" key="5">
    <source>
        <dbReference type="Proteomes" id="UP000605201"/>
    </source>
</evidence>
<keyword evidence="2" id="KW-0812">Transmembrane</keyword>
<dbReference type="PANTHER" id="PTHR33371:SF4">
    <property type="entry name" value="INTERMEMBRANE PHOSPHOLIPID TRANSPORT SYSTEM BINDING PROTEIN MLAD"/>
    <property type="match status" value="1"/>
</dbReference>
<dbReference type="InterPro" id="IPR003399">
    <property type="entry name" value="Mce/MlaD"/>
</dbReference>
<dbReference type="EMBL" id="JACNIG010000137">
    <property type="protein sequence ID" value="MBC8431342.1"/>
    <property type="molecule type" value="Genomic_DNA"/>
</dbReference>
<sequence>MAANIKTKLFVGIFVLMGFTVATAAIIWLGMSSYFEKGLRYVAYFDESVQGLDKDSPVKYRGVPIGRVESIKVAPDATLIEVVMKIEEGLKPEEHRGDVVAQLKSIGITGIMFVEIERKQANEPDLAPSINFSAKYPIVATKPSGIKKLLEGIDDVVSQFKGLNFGSISTKLETTLDTTNQAFKDLQIKRLSSEMRSSLDSINKTMDSVEKTSASFSFLVDNTNRTVSSIYSVIAENKKEIAEAISGLRRSMQNADRLLANGAALVKDTDDGLYSFQQQLNTSMQNLENATGELDNLLKRVSDQPSQLIFGEPPPARSVEPDVAD</sequence>
<dbReference type="PANTHER" id="PTHR33371">
    <property type="entry name" value="INTERMEMBRANE PHOSPHOLIPID TRANSPORT SYSTEM BINDING PROTEIN MLAD-RELATED"/>
    <property type="match status" value="1"/>
</dbReference>
<evidence type="ECO:0000313" key="4">
    <source>
        <dbReference type="EMBL" id="MBC8431342.1"/>
    </source>
</evidence>
<evidence type="ECO:0000259" key="3">
    <source>
        <dbReference type="Pfam" id="PF02470"/>
    </source>
</evidence>
<feature type="domain" description="Mce/MlaD" evidence="3">
    <location>
        <begin position="38"/>
        <end position="117"/>
    </location>
</feature>
<protein>
    <submittedName>
        <fullName evidence="4">MCE family protein</fullName>
    </submittedName>
</protein>